<comment type="subcellular location">
    <subcellularLocation>
        <location evidence="1">Membrane</location>
    </subcellularLocation>
</comment>
<feature type="transmembrane region" description="Helical" evidence="5">
    <location>
        <begin position="196"/>
        <end position="215"/>
    </location>
</feature>
<reference evidence="8" key="1">
    <citation type="submission" date="2016-11" db="UniProtKB">
        <authorList>
            <consortium name="WormBaseParasite"/>
        </authorList>
    </citation>
    <scope>IDENTIFICATION</scope>
</reference>
<feature type="transmembrane region" description="Helical" evidence="5">
    <location>
        <begin position="354"/>
        <end position="371"/>
    </location>
</feature>
<dbReference type="WBParaSite" id="BXY_1619700.1">
    <property type="protein sequence ID" value="BXY_1619700.1"/>
    <property type="gene ID" value="BXY_1619700"/>
</dbReference>
<feature type="transmembrane region" description="Helical" evidence="5">
    <location>
        <begin position="79"/>
        <end position="99"/>
    </location>
</feature>
<evidence type="ECO:0000256" key="4">
    <source>
        <dbReference type="ARBA" id="ARBA00023136"/>
    </source>
</evidence>
<dbReference type="eggNOG" id="ENOG502RXPG">
    <property type="taxonomic scope" value="Eukaryota"/>
</dbReference>
<dbReference type="AlphaFoldDB" id="A0A1I7ST29"/>
<accession>A0A1I7ST29</accession>
<feature type="transmembrane region" description="Helical" evidence="5">
    <location>
        <begin position="153"/>
        <end position="184"/>
    </location>
</feature>
<dbReference type="InterPro" id="IPR052954">
    <property type="entry name" value="GPCR-Ligand_Int"/>
</dbReference>
<dbReference type="GO" id="GO:0016020">
    <property type="term" value="C:membrane"/>
    <property type="evidence" value="ECO:0007669"/>
    <property type="project" value="UniProtKB-SubCell"/>
</dbReference>
<evidence type="ECO:0000313" key="7">
    <source>
        <dbReference type="Proteomes" id="UP000095284"/>
    </source>
</evidence>
<dbReference type="SUPFAM" id="SSF81321">
    <property type="entry name" value="Family A G protein-coupled receptor-like"/>
    <property type="match status" value="1"/>
</dbReference>
<feature type="transmembrane region" description="Helical" evidence="5">
    <location>
        <begin position="310"/>
        <end position="334"/>
    </location>
</feature>
<keyword evidence="4 5" id="KW-0472">Membrane</keyword>
<proteinExistence type="predicted"/>
<dbReference type="PANTHER" id="PTHR46641">
    <property type="entry name" value="FMRFAMIDE RECEPTOR-RELATED"/>
    <property type="match status" value="1"/>
</dbReference>
<evidence type="ECO:0000256" key="2">
    <source>
        <dbReference type="ARBA" id="ARBA00022692"/>
    </source>
</evidence>
<keyword evidence="2 5" id="KW-0812">Transmembrane</keyword>
<keyword evidence="3 5" id="KW-1133">Transmembrane helix</keyword>
<dbReference type="InterPro" id="IPR017452">
    <property type="entry name" value="GPCR_Rhodpsn_7TM"/>
</dbReference>
<evidence type="ECO:0000256" key="1">
    <source>
        <dbReference type="ARBA" id="ARBA00004370"/>
    </source>
</evidence>
<organism evidence="7 8">
    <name type="scientific">Bursaphelenchus xylophilus</name>
    <name type="common">Pinewood nematode worm</name>
    <name type="synonym">Aphelenchoides xylophilus</name>
    <dbReference type="NCBI Taxonomy" id="6326"/>
    <lineage>
        <taxon>Eukaryota</taxon>
        <taxon>Metazoa</taxon>
        <taxon>Ecdysozoa</taxon>
        <taxon>Nematoda</taxon>
        <taxon>Chromadorea</taxon>
        <taxon>Rhabditida</taxon>
        <taxon>Tylenchina</taxon>
        <taxon>Tylenchomorpha</taxon>
        <taxon>Aphelenchoidea</taxon>
        <taxon>Aphelenchoididae</taxon>
        <taxon>Bursaphelenchus</taxon>
    </lineage>
</organism>
<sequence length="419" mass="48000">MNHNRSSTSIHVNPLQHHCYLYFGSDLSSSECINLLSLIIHLDKSGVPKCFPERRGPLVEHNDDYYKPCAEYDHQITRYVLPILQILCFFGNAFNLLIYRLPYFDGSSSVNFLRVKTIANFIFVESRLLEVLHAFTFEPNSQFEPFYWKTKPFIITIANISGTLSTWLTLFVTIETALCVILPFSFRQLCTRRTTMTVLFSSIISSTLLHSTFFYTHTVRPVISVQWPNGTRSSNDIPKCWYISLSYSLQADSPRVQEIFEKVYYWSQTMFSIVIPNIVMLICSVLIVTKFTFKELGEAFSQRRRCVIRLTVATTLSHLLFEGPALLTFGAAAIKGTDSDQHNLTVCILNHTNNLLSIINATIPFFVFLACNQQFRNMSTIYLKAQTELRREKREALMAQALNRSRLGGTANHSKVSNL</sequence>
<evidence type="ECO:0000259" key="6">
    <source>
        <dbReference type="PROSITE" id="PS50262"/>
    </source>
</evidence>
<protein>
    <submittedName>
        <fullName evidence="8">G_PROTEIN_RECEP_F1_2 domain-containing protein</fullName>
    </submittedName>
</protein>
<evidence type="ECO:0000256" key="3">
    <source>
        <dbReference type="ARBA" id="ARBA00022989"/>
    </source>
</evidence>
<name>A0A1I7ST29_BURXY</name>
<evidence type="ECO:0000313" key="8">
    <source>
        <dbReference type="WBParaSite" id="BXY_1619700.1"/>
    </source>
</evidence>
<evidence type="ECO:0000256" key="5">
    <source>
        <dbReference type="SAM" id="Phobius"/>
    </source>
</evidence>
<dbReference type="PANTHER" id="PTHR46641:SF18">
    <property type="entry name" value="G-PROTEIN COUPLED RECEPTORS FAMILY 1 PROFILE DOMAIN-CONTAINING PROTEIN"/>
    <property type="match status" value="1"/>
</dbReference>
<feature type="transmembrane region" description="Helical" evidence="5">
    <location>
        <begin position="270"/>
        <end position="289"/>
    </location>
</feature>
<dbReference type="CDD" id="cd14978">
    <property type="entry name" value="7tmA_FMRFamide_R-like"/>
    <property type="match status" value="1"/>
</dbReference>
<dbReference type="Gene3D" id="1.20.1070.10">
    <property type="entry name" value="Rhodopsin 7-helix transmembrane proteins"/>
    <property type="match status" value="1"/>
</dbReference>
<dbReference type="PROSITE" id="PS50262">
    <property type="entry name" value="G_PROTEIN_RECEP_F1_2"/>
    <property type="match status" value="1"/>
</dbReference>
<dbReference type="Proteomes" id="UP000095284">
    <property type="component" value="Unplaced"/>
</dbReference>
<feature type="domain" description="G-protein coupled receptors family 1 profile" evidence="6">
    <location>
        <begin position="91"/>
        <end position="368"/>
    </location>
</feature>